<dbReference type="Proteomes" id="UP000076882">
    <property type="component" value="Unassembled WGS sequence"/>
</dbReference>
<name>A0A0G9GW36_LACPN</name>
<proteinExistence type="predicted"/>
<evidence type="ECO:0000313" key="2">
    <source>
        <dbReference type="Proteomes" id="UP000076882"/>
    </source>
</evidence>
<gene>
    <name evidence="1" type="ORF">Lp19_0983</name>
</gene>
<dbReference type="EMBL" id="LUXM01000018">
    <property type="protein sequence ID" value="KZU97007.1"/>
    <property type="molecule type" value="Genomic_DNA"/>
</dbReference>
<protein>
    <submittedName>
        <fullName evidence="1">Uncharacterized protein</fullName>
    </submittedName>
</protein>
<accession>A0A0G9GW36</accession>
<evidence type="ECO:0000313" key="1">
    <source>
        <dbReference type="EMBL" id="KZU97007.1"/>
    </source>
</evidence>
<dbReference type="RefSeq" id="WP_003641703.1">
    <property type="nucleotide sequence ID" value="NZ_AP028153.1"/>
</dbReference>
<dbReference type="AlphaFoldDB" id="A0A0G9GW36"/>
<reference evidence="1 2" key="1">
    <citation type="submission" date="2016-03" db="EMBL/GenBank/DDBJ databases">
        <title>Comparative genomics of 54 Lactobacillus plantarum strains reveals genomic uncoupling from niche constraints.</title>
        <authorList>
            <person name="Martino M.E."/>
        </authorList>
    </citation>
    <scope>NUCLEOTIDE SEQUENCE [LARGE SCALE GENOMIC DNA]</scope>
    <source>
        <strain evidence="1 2">19.1</strain>
    </source>
</reference>
<sequence length="249" mass="27313">MSFRVVAGYFGEFSDEAKRANQDLGVIGMSFQYQCNLVYPEGAGPNFGFRTDAQAIDVFDALKVSYDGFKVQAGLIKAMGLVDYQLVGGRYELVGHDFRELPLAEINANLETMPGLLAQGPMPVRYVTYRRTDDPIDAVGFSGNWALGDSGGFRQLSETLAEPMQAPVAALIKAIDQLGLTLQQINLPTPQSSTALPTHLSDDVHQANVDVWVVLTQPQGDEQQVLQTIHNAQECNEKLCEALTRVYLK</sequence>
<dbReference type="PATRIC" id="fig|1590.143.peg.1421"/>
<comment type="caution">
    <text evidence="1">The sequence shown here is derived from an EMBL/GenBank/DDBJ whole genome shotgun (WGS) entry which is preliminary data.</text>
</comment>
<organism evidence="1 2">
    <name type="scientific">Lactiplantibacillus plantarum</name>
    <name type="common">Lactobacillus plantarum</name>
    <dbReference type="NCBI Taxonomy" id="1590"/>
    <lineage>
        <taxon>Bacteria</taxon>
        <taxon>Bacillati</taxon>
        <taxon>Bacillota</taxon>
        <taxon>Bacilli</taxon>
        <taxon>Lactobacillales</taxon>
        <taxon>Lactobacillaceae</taxon>
        <taxon>Lactiplantibacillus</taxon>
    </lineage>
</organism>
<dbReference type="KEGG" id="lpb:SH83_00395"/>